<dbReference type="PANTHER" id="PTHR48073">
    <property type="entry name" value="O-SUCCINYLBENZOATE SYNTHASE-RELATED"/>
    <property type="match status" value="1"/>
</dbReference>
<feature type="binding site" evidence="7">
    <location>
        <position position="238"/>
    </location>
    <ligand>
        <name>Mg(2+)</name>
        <dbReference type="ChEBI" id="CHEBI:18420"/>
    </ligand>
</feature>
<name>A0ABV6KPP9_9BACI</name>
<dbReference type="SFLD" id="SFLDG00180">
    <property type="entry name" value="muconate_cycloisomerase"/>
    <property type="match status" value="1"/>
</dbReference>
<dbReference type="InterPro" id="IPR010197">
    <property type="entry name" value="OSBS/NAAAR"/>
</dbReference>
<feature type="binding site" evidence="7">
    <location>
        <position position="213"/>
    </location>
    <ligand>
        <name>Mg(2+)</name>
        <dbReference type="ChEBI" id="CHEBI:18420"/>
    </ligand>
</feature>
<dbReference type="InterPro" id="IPR029065">
    <property type="entry name" value="Enolase_C-like"/>
</dbReference>
<feature type="active site" description="Proton donor" evidence="7">
    <location>
        <position position="163"/>
    </location>
</feature>
<dbReference type="Gene3D" id="3.30.390.10">
    <property type="entry name" value="Enolase-like, N-terminal domain"/>
    <property type="match status" value="1"/>
</dbReference>
<dbReference type="SUPFAM" id="SSF51604">
    <property type="entry name" value="Enolase C-terminal domain-like"/>
    <property type="match status" value="1"/>
</dbReference>
<organism evidence="9 10">
    <name type="scientific">Robertmurraya beringensis</name>
    <dbReference type="NCBI Taxonomy" id="641660"/>
    <lineage>
        <taxon>Bacteria</taxon>
        <taxon>Bacillati</taxon>
        <taxon>Bacillota</taxon>
        <taxon>Bacilli</taxon>
        <taxon>Bacillales</taxon>
        <taxon>Bacillaceae</taxon>
        <taxon>Robertmurraya</taxon>
    </lineage>
</organism>
<dbReference type="HAMAP" id="MF_01933">
    <property type="entry name" value="MenC_2"/>
    <property type="match status" value="1"/>
</dbReference>
<evidence type="ECO:0000256" key="7">
    <source>
        <dbReference type="HAMAP-Rule" id="MF_01933"/>
    </source>
</evidence>
<keyword evidence="4 7" id="KW-0460">Magnesium</keyword>
<evidence type="ECO:0000256" key="2">
    <source>
        <dbReference type="ARBA" id="ARBA00022428"/>
    </source>
</evidence>
<dbReference type="SFLD" id="SFLDF00009">
    <property type="entry name" value="o-succinylbenzoate_synthase"/>
    <property type="match status" value="1"/>
</dbReference>
<dbReference type="Pfam" id="PF02746">
    <property type="entry name" value="MR_MLE_N"/>
    <property type="match status" value="1"/>
</dbReference>
<evidence type="ECO:0000256" key="1">
    <source>
        <dbReference type="ARBA" id="ARBA00001968"/>
    </source>
</evidence>
<dbReference type="EMBL" id="JBHLUU010000009">
    <property type="protein sequence ID" value="MFC0473953.1"/>
    <property type="molecule type" value="Genomic_DNA"/>
</dbReference>
<comment type="cofactor">
    <cofactor evidence="1 7">
        <name>a divalent metal cation</name>
        <dbReference type="ChEBI" id="CHEBI:60240"/>
    </cofactor>
</comment>
<dbReference type="Gene3D" id="3.20.20.120">
    <property type="entry name" value="Enolase-like C-terminal domain"/>
    <property type="match status" value="1"/>
</dbReference>
<dbReference type="NCBIfam" id="TIGR01928">
    <property type="entry name" value="menC_lowGC_arch"/>
    <property type="match status" value="1"/>
</dbReference>
<dbReference type="Proteomes" id="UP001589738">
    <property type="component" value="Unassembled WGS sequence"/>
</dbReference>
<keyword evidence="10" id="KW-1185">Reference proteome</keyword>
<evidence type="ECO:0000313" key="10">
    <source>
        <dbReference type="Proteomes" id="UP001589738"/>
    </source>
</evidence>
<evidence type="ECO:0000256" key="5">
    <source>
        <dbReference type="ARBA" id="ARBA00023239"/>
    </source>
</evidence>
<dbReference type="RefSeq" id="WP_377057450.1">
    <property type="nucleotide sequence ID" value="NZ_JBHLUU010000009.1"/>
</dbReference>
<feature type="domain" description="Mandelate racemase/muconate lactonizing enzyme C-terminal" evidence="8">
    <location>
        <begin position="142"/>
        <end position="234"/>
    </location>
</feature>
<evidence type="ECO:0000256" key="3">
    <source>
        <dbReference type="ARBA" id="ARBA00022723"/>
    </source>
</evidence>
<comment type="pathway">
    <text evidence="7">Quinol/quinone metabolism; menaquinone biosynthesis.</text>
</comment>
<dbReference type="GO" id="GO:0043748">
    <property type="term" value="F:O-succinylbenzoate synthase activity"/>
    <property type="evidence" value="ECO:0007669"/>
    <property type="project" value="UniProtKB-EC"/>
</dbReference>
<dbReference type="InterPro" id="IPR013342">
    <property type="entry name" value="Mandelate_racemase_C"/>
</dbReference>
<feature type="active site" description="Proton acceptor" evidence="7">
    <location>
        <position position="262"/>
    </location>
</feature>
<keyword evidence="5 7" id="KW-0456">Lyase</keyword>
<feature type="binding site" evidence="7">
    <location>
        <position position="188"/>
    </location>
    <ligand>
        <name>Mg(2+)</name>
        <dbReference type="ChEBI" id="CHEBI:18420"/>
    </ligand>
</feature>
<dbReference type="InterPro" id="IPR013341">
    <property type="entry name" value="Mandelate_racemase_N_dom"/>
</dbReference>
<accession>A0ABV6KPP9</accession>
<protein>
    <recommendedName>
        <fullName evidence="6 7">o-succinylbenzoate synthase</fullName>
        <shortName evidence="7">OSB synthase</shortName>
        <shortName evidence="7">OSBS</shortName>
        <ecNumber evidence="6 7">4.2.1.113</ecNumber>
    </recommendedName>
    <alternativeName>
        <fullName evidence="7">4-(2'-carboxyphenyl)-4-oxybutyric acid synthase</fullName>
    </alternativeName>
    <alternativeName>
        <fullName evidence="7">o-succinylbenzoic acid synthase</fullName>
    </alternativeName>
</protein>
<sequence length="369" mass="41569">MRIEKIKLSVVSMKLKTPFITHLGTVHEREGIVIEVMNRDGVFGFGEVVAFSSPWYTEETVQTSLHMLKEFFIPMIFQHHIEHPSEVSPVFNQFRRNFMAKAGLEMAIWDLYAKEREQSLSSLLGGTRSAIPSGVVVGAKSMKETLLQIERNLENGYKRVKVKISPQNDYEYIQSIRTHFPHVELMADANSAYILKDTHRLKALDEFGLLMIEQPLGYDDIVEHAKLQSVLQTPICLDESIVTLDDAKKAIELGSCRVINIKAGRVGGIQTVKDIHDFCLEKGVPVWCGGMLEFGISRAHNIAIASQPNFTIAGDISASSRYWEEDITTPEVMVHNGMIDVPSGPGIGYEINRERLKDVTIFEESFTKQ</sequence>
<evidence type="ECO:0000259" key="8">
    <source>
        <dbReference type="SMART" id="SM00922"/>
    </source>
</evidence>
<dbReference type="SFLD" id="SFLDS00001">
    <property type="entry name" value="Enolase"/>
    <property type="match status" value="1"/>
</dbReference>
<dbReference type="EC" id="4.2.1.113" evidence="6 7"/>
<comment type="caution">
    <text evidence="9">The sequence shown here is derived from an EMBL/GenBank/DDBJ whole genome shotgun (WGS) entry which is preliminary data.</text>
</comment>
<comment type="pathway">
    <text evidence="7">Quinol/quinone metabolism; 1,4-dihydroxy-2-naphthoate biosynthesis; 1,4-dihydroxy-2-naphthoate from chorismate: step 4/7.</text>
</comment>
<reference evidence="9 10" key="1">
    <citation type="submission" date="2024-09" db="EMBL/GenBank/DDBJ databases">
        <authorList>
            <person name="Sun Q."/>
            <person name="Mori K."/>
        </authorList>
    </citation>
    <scope>NUCLEOTIDE SEQUENCE [LARGE SCALE GENOMIC DNA]</scope>
    <source>
        <strain evidence="9 10">CGMCC 1.9126</strain>
    </source>
</reference>
<keyword evidence="3 7" id="KW-0479">Metal-binding</keyword>
<dbReference type="InterPro" id="IPR036849">
    <property type="entry name" value="Enolase-like_C_sf"/>
</dbReference>
<dbReference type="PANTHER" id="PTHR48073:SF5">
    <property type="entry name" value="O-SUCCINYLBENZOATE SYNTHASE"/>
    <property type="match status" value="1"/>
</dbReference>
<comment type="similarity">
    <text evidence="7">Belongs to the mandelate racemase/muconate lactonizing enzyme family. MenC type 2 subfamily.</text>
</comment>
<dbReference type="InterPro" id="IPR029017">
    <property type="entry name" value="Enolase-like_N"/>
</dbReference>
<dbReference type="CDD" id="cd03317">
    <property type="entry name" value="NAAAR"/>
    <property type="match status" value="1"/>
</dbReference>
<dbReference type="Pfam" id="PF13378">
    <property type="entry name" value="MR_MLE_C"/>
    <property type="match status" value="1"/>
</dbReference>
<dbReference type="SUPFAM" id="SSF54826">
    <property type="entry name" value="Enolase N-terminal domain-like"/>
    <property type="match status" value="1"/>
</dbReference>
<gene>
    <name evidence="7 9" type="primary">menC</name>
    <name evidence="9" type="ORF">ACFFHF_01310</name>
</gene>
<proteinExistence type="inferred from homology"/>
<evidence type="ECO:0000313" key="9">
    <source>
        <dbReference type="EMBL" id="MFC0473953.1"/>
    </source>
</evidence>
<evidence type="ECO:0000256" key="4">
    <source>
        <dbReference type="ARBA" id="ARBA00022842"/>
    </source>
</evidence>
<dbReference type="SMART" id="SM00922">
    <property type="entry name" value="MR_MLE"/>
    <property type="match status" value="1"/>
</dbReference>
<evidence type="ECO:0000256" key="6">
    <source>
        <dbReference type="ARBA" id="ARBA00029491"/>
    </source>
</evidence>
<dbReference type="InterPro" id="IPR047585">
    <property type="entry name" value="MenC"/>
</dbReference>
<keyword evidence="2 7" id="KW-0474">Menaquinone biosynthesis</keyword>
<comment type="catalytic activity">
    <reaction evidence="7">
        <text>(1R,6R)-6-hydroxy-2-succinyl-cyclohexa-2,4-diene-1-carboxylate = 2-succinylbenzoate + H2O</text>
        <dbReference type="Rhea" id="RHEA:10196"/>
        <dbReference type="ChEBI" id="CHEBI:15377"/>
        <dbReference type="ChEBI" id="CHEBI:18325"/>
        <dbReference type="ChEBI" id="CHEBI:58689"/>
        <dbReference type="EC" id="4.2.1.113"/>
    </reaction>
</comment>
<comment type="function">
    <text evidence="7">Converts 2-succinyl-6-hydroxy-2,4-cyclohexadiene-1-carboxylate (SHCHC) to 2-succinylbenzoate (OSB).</text>
</comment>